<sequence>MWPFRRRSAPLPVVRADWRTLPPLQRVVSPHPLINPVSSFSSRLTSWQNPSFLAPLAHAVGPAEPSGSISDVAAPAAAEPSGWTPVWKSEPAAVPVVSRLAVDSAPAVSPGHVEVAPEPRPEPVQEPALPELVTETANETGPAAAVQRSVPEEPPRPARPRRLGLGEPISPVVQRSVVPSAPEPPSATRVSAQNEPGTEHVVHSPEESGDSASAPILGLAEQVPAGPQQSAEFHEDTPERAVGPVVQRLADVRPSTAEPVRGTATPAVQRTAQGPSEVARSADAPTLQRAPDVRQTGPVEGAGSPTVQRTELGPSVVGEVGSSADRPTLQRAADVRQGGSVPRPVESAVSATVQGPELGPDVPTLQRASDVRQTGIGPGLVGGAVSPAVRRTEQGQSLVARSVDAPTLQRAADVRETGAVPGSVEGAVSATVARSADVPTLQRAVDVRETGAVPGSVEGAVSATVARSADVPTLQQADIRQSSVTPEPARDVASSTVQRAAEQPADVRQTGPIPGPVGGAVPPIVQRTESGPRSAARSADAPTLQRTADILQTSTAPGPASPMVQRAEANAPTLQRAVDHPVDVRRLGPIPGPAEGAVASTVQRTESDPPSTAWSADAPTLQRMPDILQTGAVPGPASPMVQRAEADAPTLQRAVDHPVNGGQNSPGTAALPTVQRLSTVNHTPASPNTRIGDPPTLPQASSPVVQRLVGTAPALPVLTHPEPTGAPTATTTLALPRTDFAEPVAQRFAGTSPPAVQRATPPALPVVATPEPPAPELVQRIVEVQRVEAPQPEPSQPEPPQPEKAQPAAAPSAQNPEELLRKLYDPLLRRLKADLWLDRERRGALTDL</sequence>
<evidence type="ECO:0000313" key="2">
    <source>
        <dbReference type="EMBL" id="NGY63841.1"/>
    </source>
</evidence>
<organism evidence="2 3">
    <name type="scientific">Lentzea alba</name>
    <dbReference type="NCBI Taxonomy" id="2714351"/>
    <lineage>
        <taxon>Bacteria</taxon>
        <taxon>Bacillati</taxon>
        <taxon>Actinomycetota</taxon>
        <taxon>Actinomycetes</taxon>
        <taxon>Pseudonocardiales</taxon>
        <taxon>Pseudonocardiaceae</taxon>
        <taxon>Lentzea</taxon>
    </lineage>
</organism>
<comment type="caution">
    <text evidence="2">The sequence shown here is derived from an EMBL/GenBank/DDBJ whole genome shotgun (WGS) entry which is preliminary data.</text>
</comment>
<feature type="region of interest" description="Disordered" evidence="1">
    <location>
        <begin position="468"/>
        <end position="648"/>
    </location>
</feature>
<feature type="region of interest" description="Disordered" evidence="1">
    <location>
        <begin position="678"/>
        <end position="702"/>
    </location>
</feature>
<evidence type="ECO:0000256" key="1">
    <source>
        <dbReference type="SAM" id="MobiDB-lite"/>
    </source>
</evidence>
<feature type="compositionally biased region" description="Pro residues" evidence="1">
    <location>
        <begin position="791"/>
        <end position="802"/>
    </location>
</feature>
<name>A0A7C9W1H2_9PSEU</name>
<feature type="compositionally biased region" description="Low complexity" evidence="1">
    <location>
        <begin position="803"/>
        <end position="817"/>
    </location>
</feature>
<feature type="region of interest" description="Disordered" evidence="1">
    <location>
        <begin position="105"/>
        <end position="364"/>
    </location>
</feature>
<feature type="compositionally biased region" description="Polar residues" evidence="1">
    <location>
        <begin position="600"/>
        <end position="614"/>
    </location>
</feature>
<dbReference type="RefSeq" id="WP_166052642.1">
    <property type="nucleotide sequence ID" value="NZ_JAAMPJ010000011.1"/>
</dbReference>
<feature type="compositionally biased region" description="Polar residues" evidence="1">
    <location>
        <begin position="473"/>
        <end position="485"/>
    </location>
</feature>
<reference evidence="2 3" key="1">
    <citation type="submission" date="2020-03" db="EMBL/GenBank/DDBJ databases">
        <title>Isolation and identification of active actinomycetes.</title>
        <authorList>
            <person name="Sun X."/>
        </authorList>
    </citation>
    <scope>NUCLEOTIDE SEQUENCE [LARGE SCALE GENOMIC DNA]</scope>
    <source>
        <strain evidence="2 3">NEAU-D13</strain>
    </source>
</reference>
<proteinExistence type="predicted"/>
<dbReference type="EMBL" id="JAAMPJ010000011">
    <property type="protein sequence ID" value="NGY63841.1"/>
    <property type="molecule type" value="Genomic_DNA"/>
</dbReference>
<evidence type="ECO:0000313" key="3">
    <source>
        <dbReference type="Proteomes" id="UP000481360"/>
    </source>
</evidence>
<feature type="compositionally biased region" description="Polar residues" evidence="1">
    <location>
        <begin position="678"/>
        <end position="689"/>
    </location>
</feature>
<keyword evidence="3" id="KW-1185">Reference proteome</keyword>
<dbReference type="AlphaFoldDB" id="A0A7C9W1H2"/>
<feature type="region of interest" description="Disordered" evidence="1">
    <location>
        <begin position="750"/>
        <end position="818"/>
    </location>
</feature>
<dbReference type="Proteomes" id="UP000481360">
    <property type="component" value="Unassembled WGS sequence"/>
</dbReference>
<feature type="compositionally biased region" description="Low complexity" evidence="1">
    <location>
        <begin position="759"/>
        <end position="769"/>
    </location>
</feature>
<feature type="compositionally biased region" description="Basic and acidic residues" evidence="1">
    <location>
        <begin position="577"/>
        <end position="586"/>
    </location>
</feature>
<feature type="compositionally biased region" description="Polar residues" evidence="1">
    <location>
        <begin position="544"/>
        <end position="556"/>
    </location>
</feature>
<gene>
    <name evidence="2" type="ORF">G7043_33470</name>
</gene>
<feature type="compositionally biased region" description="Basic and acidic residues" evidence="1">
    <location>
        <begin position="197"/>
        <end position="206"/>
    </location>
</feature>
<protein>
    <submittedName>
        <fullName evidence="2">Uncharacterized protein</fullName>
    </submittedName>
</protein>
<accession>A0A7C9W1H2</accession>